<dbReference type="InterPro" id="IPR006047">
    <property type="entry name" value="GH13_cat_dom"/>
</dbReference>
<dbReference type="SUPFAM" id="SSF51011">
    <property type="entry name" value="Glycosyl hydrolase domain"/>
    <property type="match status" value="1"/>
</dbReference>
<dbReference type="InterPro" id="IPR017853">
    <property type="entry name" value="GH"/>
</dbReference>
<dbReference type="EMBL" id="JARJCW010000003">
    <property type="protein sequence ID" value="KAJ7227204.1"/>
    <property type="molecule type" value="Genomic_DNA"/>
</dbReference>
<keyword evidence="6" id="KW-0326">Glycosidase</keyword>
<dbReference type="PANTHER" id="PTHR43447">
    <property type="entry name" value="ALPHA-AMYLASE"/>
    <property type="match status" value="1"/>
</dbReference>
<organism evidence="8 9">
    <name type="scientific">Mycena pura</name>
    <dbReference type="NCBI Taxonomy" id="153505"/>
    <lineage>
        <taxon>Eukaryota</taxon>
        <taxon>Fungi</taxon>
        <taxon>Dikarya</taxon>
        <taxon>Basidiomycota</taxon>
        <taxon>Agaricomycotina</taxon>
        <taxon>Agaricomycetes</taxon>
        <taxon>Agaricomycetidae</taxon>
        <taxon>Agaricales</taxon>
        <taxon>Marasmiineae</taxon>
        <taxon>Mycenaceae</taxon>
        <taxon>Mycena</taxon>
    </lineage>
</organism>
<evidence type="ECO:0000256" key="3">
    <source>
        <dbReference type="ARBA" id="ARBA00022723"/>
    </source>
</evidence>
<dbReference type="Gene3D" id="2.40.30.140">
    <property type="match status" value="1"/>
</dbReference>
<evidence type="ECO:0000256" key="4">
    <source>
        <dbReference type="ARBA" id="ARBA00022801"/>
    </source>
</evidence>
<dbReference type="AlphaFoldDB" id="A0AAD7E405"/>
<comment type="caution">
    <text evidence="8">The sequence shown here is derived from an EMBL/GenBank/DDBJ whole genome shotgun (WGS) entry which is preliminary data.</text>
</comment>
<proteinExistence type="inferred from homology"/>
<dbReference type="SMART" id="SM00642">
    <property type="entry name" value="Aamy"/>
    <property type="match status" value="1"/>
</dbReference>
<evidence type="ECO:0000259" key="7">
    <source>
        <dbReference type="SMART" id="SM00642"/>
    </source>
</evidence>
<keyword evidence="9" id="KW-1185">Reference proteome</keyword>
<feature type="domain" description="Glycosyl hydrolase family 13 catalytic" evidence="7">
    <location>
        <begin position="11"/>
        <end position="397"/>
    </location>
</feature>
<dbReference type="NCBIfam" id="NF006969">
    <property type="entry name" value="PRK09441.1-2"/>
    <property type="match status" value="1"/>
</dbReference>
<evidence type="ECO:0000313" key="8">
    <source>
        <dbReference type="EMBL" id="KAJ7227204.1"/>
    </source>
</evidence>
<evidence type="ECO:0000256" key="1">
    <source>
        <dbReference type="ARBA" id="ARBA00001913"/>
    </source>
</evidence>
<dbReference type="GO" id="GO:0005509">
    <property type="term" value="F:calcium ion binding"/>
    <property type="evidence" value="ECO:0007669"/>
    <property type="project" value="InterPro"/>
</dbReference>
<sequence>MRLGPDGPDNPLMLQFFTWNTMHPELSWWRHLELEIPKLREMGFTQVWLPPPNKGADQVGRGYDAYDLWDLGEFDQKGTVRTRWGTRDELLRACQVAASHGVDIIIDAVLNHKLGADRYESFPAVPVNPQNRLEDAGPERIIEGWTAFDFKHRGGKYSSFKWNHEHFTGLDWDHRTRSGGIYRISGIGRKGWSKHQPNEHEVDSELGNYDYLLGIDIDHRHPDQDLLQWGVWILETTGGAGFRLDAIKHMDYRFLVRYITHVRKHLKRPDMFSVSEYWSGDLKSMKPYIRAFRGETAFFDVPLHSNFHHASKDGARYDLRGILNNTLVKEYPMDAVTFVVGQSLESWVSRNFKIQAYALILLRQTGHPCVFYGDLYPNEECYDEHVSLNLQLLIEARKQFAYGPCKDYFQDHNCIGFVRLGDLQHPGCAVMLSNKEQTEGFTHTIRMFVGRESAGTVFRCFMSPHGRVDIDSTGWGAFTCNANGMQVWVRS</sequence>
<keyword evidence="3" id="KW-0479">Metal-binding</keyword>
<reference evidence="8" key="1">
    <citation type="submission" date="2023-03" db="EMBL/GenBank/DDBJ databases">
        <title>Massive genome expansion in bonnet fungi (Mycena s.s.) driven by repeated elements and novel gene families across ecological guilds.</title>
        <authorList>
            <consortium name="Lawrence Berkeley National Laboratory"/>
            <person name="Harder C.B."/>
            <person name="Miyauchi S."/>
            <person name="Viragh M."/>
            <person name="Kuo A."/>
            <person name="Thoen E."/>
            <person name="Andreopoulos B."/>
            <person name="Lu D."/>
            <person name="Skrede I."/>
            <person name="Drula E."/>
            <person name="Henrissat B."/>
            <person name="Morin E."/>
            <person name="Kohler A."/>
            <person name="Barry K."/>
            <person name="LaButti K."/>
            <person name="Morin E."/>
            <person name="Salamov A."/>
            <person name="Lipzen A."/>
            <person name="Mereny Z."/>
            <person name="Hegedus B."/>
            <person name="Baldrian P."/>
            <person name="Stursova M."/>
            <person name="Weitz H."/>
            <person name="Taylor A."/>
            <person name="Grigoriev I.V."/>
            <person name="Nagy L.G."/>
            <person name="Martin F."/>
            <person name="Kauserud H."/>
        </authorList>
    </citation>
    <scope>NUCLEOTIDE SEQUENCE</scope>
    <source>
        <strain evidence="8">9144</strain>
    </source>
</reference>
<evidence type="ECO:0000256" key="5">
    <source>
        <dbReference type="ARBA" id="ARBA00023277"/>
    </source>
</evidence>
<dbReference type="Gene3D" id="2.60.40.1180">
    <property type="entry name" value="Golgi alpha-mannosidase II"/>
    <property type="match status" value="1"/>
</dbReference>
<evidence type="ECO:0000313" key="9">
    <source>
        <dbReference type="Proteomes" id="UP001219525"/>
    </source>
</evidence>
<gene>
    <name evidence="8" type="ORF">GGX14DRAFT_628818</name>
</gene>
<dbReference type="InterPro" id="IPR013780">
    <property type="entry name" value="Glyco_hydro_b"/>
</dbReference>
<protein>
    <submittedName>
        <fullName evidence="8">Glycoside hydrolase family 13 protein</fullName>
    </submittedName>
</protein>
<dbReference type="GO" id="GO:0005975">
    <property type="term" value="P:carbohydrate metabolic process"/>
    <property type="evidence" value="ECO:0007669"/>
    <property type="project" value="InterPro"/>
</dbReference>
<dbReference type="PIRSF" id="PIRSF001021">
    <property type="entry name" value="Alph-amls_thrmst"/>
    <property type="match status" value="1"/>
</dbReference>
<dbReference type="GO" id="GO:0004553">
    <property type="term" value="F:hydrolase activity, hydrolyzing O-glycosyl compounds"/>
    <property type="evidence" value="ECO:0007669"/>
    <property type="project" value="InterPro"/>
</dbReference>
<dbReference type="SUPFAM" id="SSF51445">
    <property type="entry name" value="(Trans)glycosidases"/>
    <property type="match status" value="1"/>
</dbReference>
<keyword evidence="5" id="KW-0119">Carbohydrate metabolism</keyword>
<comment type="similarity">
    <text evidence="2">Belongs to the glycosyl hydrolase 13 family.</text>
</comment>
<dbReference type="Gene3D" id="3.20.20.80">
    <property type="entry name" value="Glycosidases"/>
    <property type="match status" value="1"/>
</dbReference>
<accession>A0AAD7E405</accession>
<name>A0AAD7E405_9AGAR</name>
<evidence type="ECO:0000256" key="6">
    <source>
        <dbReference type="ARBA" id="ARBA00023295"/>
    </source>
</evidence>
<keyword evidence="4 8" id="KW-0378">Hydrolase</keyword>
<dbReference type="CDD" id="cd11318">
    <property type="entry name" value="AmyAc_bac_fung_AmyA"/>
    <property type="match status" value="1"/>
</dbReference>
<comment type="cofactor">
    <cofactor evidence="1">
        <name>Ca(2+)</name>
        <dbReference type="ChEBI" id="CHEBI:29108"/>
    </cofactor>
</comment>
<dbReference type="Proteomes" id="UP001219525">
    <property type="component" value="Unassembled WGS sequence"/>
</dbReference>
<evidence type="ECO:0000256" key="2">
    <source>
        <dbReference type="ARBA" id="ARBA00008061"/>
    </source>
</evidence>
<dbReference type="InterPro" id="IPR013776">
    <property type="entry name" value="A-amylase_thermo"/>
</dbReference>